<dbReference type="EMBL" id="VIGB01000003">
    <property type="protein sequence ID" value="TQF03361.1"/>
    <property type="molecule type" value="Genomic_DNA"/>
</dbReference>
<dbReference type="CDD" id="cd01949">
    <property type="entry name" value="GGDEF"/>
    <property type="match status" value="1"/>
</dbReference>
<dbReference type="InterPro" id="IPR029787">
    <property type="entry name" value="Nucleotide_cyclase"/>
</dbReference>
<dbReference type="SMART" id="SM00267">
    <property type="entry name" value="GGDEF"/>
    <property type="match status" value="1"/>
</dbReference>
<keyword evidence="2" id="KW-1133">Transmembrane helix</keyword>
<feature type="region of interest" description="Disordered" evidence="1">
    <location>
        <begin position="194"/>
        <end position="224"/>
    </location>
</feature>
<evidence type="ECO:0000313" key="5">
    <source>
        <dbReference type="EMBL" id="TQF03361.1"/>
    </source>
</evidence>
<dbReference type="InterPro" id="IPR035919">
    <property type="entry name" value="EAL_sf"/>
</dbReference>
<evidence type="ECO:0000256" key="1">
    <source>
        <dbReference type="SAM" id="MobiDB-lite"/>
    </source>
</evidence>
<dbReference type="Pfam" id="PF00563">
    <property type="entry name" value="EAL"/>
    <property type="match status" value="1"/>
</dbReference>
<dbReference type="InterPro" id="IPR052155">
    <property type="entry name" value="Biofilm_reg_signaling"/>
</dbReference>
<evidence type="ECO:0000256" key="2">
    <source>
        <dbReference type="SAM" id="Phobius"/>
    </source>
</evidence>
<dbReference type="PROSITE" id="PS50887">
    <property type="entry name" value="GGDEF"/>
    <property type="match status" value="1"/>
</dbReference>
<dbReference type="SMART" id="SM00052">
    <property type="entry name" value="EAL"/>
    <property type="match status" value="1"/>
</dbReference>
<evidence type="ECO:0000313" key="6">
    <source>
        <dbReference type="Proteomes" id="UP000319103"/>
    </source>
</evidence>
<dbReference type="Gene3D" id="3.20.20.450">
    <property type="entry name" value="EAL domain"/>
    <property type="match status" value="1"/>
</dbReference>
<sequence>MDRTTGGAPTRPPQGVAGAVLLLGVLLAGAAPLIPLAVLVSRHEPELLPLFAVPLAVLVAAWRIARDRARDQLTDPLTGLPNRHALLLAAQEAIAEHQDQGDYSVGLILLDLDRFRSLNDTLGHAAGDRLLVHIGRRLHRVLRGGAADGRPTAPTSSCAGAAAALLALPSSAAGGLAPQPASFAATTIPAASPIPAPRKAPLPAPPASSPPASAPPASSLAAERRRETGELLAGLEPLAENGRRAVVARMGGDEFAVLLPGVGRPDLLERLAKALIAELAAPIRLDGLLLVLEASAGVCVYPQHADDAESLLRRADVAMGHAQRSRTGVARYDKSQDVDTPYRIGLLGDLRRALETGEVQLHYQPKVAFDGRVVGLEALLRWERPGRGRVSPDEFVGLAESSGLMPRLTDYVLEAAIGQLAAWRAHDLQVQVAVNVSPRDVLSPGFAQRVADHLSRHQVPAHALQLEITERLLLDDSRLAADTLAQLRRQGVGMSLDDFGTGHSSLVRLRSLPVGELKIDRSFVSRMVADHHDAAVVRCSVELAHSLGLTVVAEGVEDDATWERLHSLGVDAVQGWLVSAALPADQATAWLKVHRTGPPPAERVPGLRRWTGMAELSRPGVPRQPLAPPSQAPTAPQ</sequence>
<dbReference type="InterPro" id="IPR043128">
    <property type="entry name" value="Rev_trsase/Diguanyl_cyclase"/>
</dbReference>
<comment type="caution">
    <text evidence="5">The sequence shown here is derived from an EMBL/GenBank/DDBJ whole genome shotgun (WGS) entry which is preliminary data.</text>
</comment>
<dbReference type="FunFam" id="3.20.20.450:FF:000001">
    <property type="entry name" value="Cyclic di-GMP phosphodiesterase yahA"/>
    <property type="match status" value="1"/>
</dbReference>
<keyword evidence="6" id="KW-1185">Reference proteome</keyword>
<dbReference type="OrthoDB" id="23692at2"/>
<gene>
    <name evidence="5" type="ORF">E6W39_15400</name>
</gene>
<reference evidence="5 6" key="1">
    <citation type="submission" date="2019-06" db="EMBL/GenBank/DDBJ databases">
        <title>Description of Kitasatospora acidophila sp. nov. isolated from pine grove soil, and reclassification of Streptomyces novaecaesareae to Kitasatospora novaeceasareae comb. nov.</title>
        <authorList>
            <person name="Kim M.J."/>
        </authorList>
    </citation>
    <scope>NUCLEOTIDE SEQUENCE [LARGE SCALE GENOMIC DNA]</scope>
    <source>
        <strain evidence="5 6">MMS16-CNU292</strain>
    </source>
</reference>
<feature type="domain" description="EAL" evidence="3">
    <location>
        <begin position="343"/>
        <end position="595"/>
    </location>
</feature>
<feature type="region of interest" description="Disordered" evidence="1">
    <location>
        <begin position="613"/>
        <end position="637"/>
    </location>
</feature>
<feature type="domain" description="GGDEF" evidence="4">
    <location>
        <begin position="103"/>
        <end position="334"/>
    </location>
</feature>
<dbReference type="RefSeq" id="WP_141634010.1">
    <property type="nucleotide sequence ID" value="NZ_VIGB01000003.1"/>
</dbReference>
<dbReference type="Proteomes" id="UP000319103">
    <property type="component" value="Unassembled WGS sequence"/>
</dbReference>
<keyword evidence="2" id="KW-0472">Membrane</keyword>
<dbReference type="CDD" id="cd01948">
    <property type="entry name" value="EAL"/>
    <property type="match status" value="1"/>
</dbReference>
<dbReference type="SUPFAM" id="SSF141868">
    <property type="entry name" value="EAL domain-like"/>
    <property type="match status" value="1"/>
</dbReference>
<dbReference type="NCBIfam" id="TIGR00254">
    <property type="entry name" value="GGDEF"/>
    <property type="match status" value="1"/>
</dbReference>
<dbReference type="PANTHER" id="PTHR44757:SF2">
    <property type="entry name" value="BIOFILM ARCHITECTURE MAINTENANCE PROTEIN MBAA"/>
    <property type="match status" value="1"/>
</dbReference>
<feature type="compositionally biased region" description="Pro residues" evidence="1">
    <location>
        <begin position="194"/>
        <end position="214"/>
    </location>
</feature>
<feature type="transmembrane region" description="Helical" evidence="2">
    <location>
        <begin position="20"/>
        <end position="40"/>
    </location>
</feature>
<organism evidence="5 6">
    <name type="scientific">Kitasatospora acidiphila</name>
    <dbReference type="NCBI Taxonomy" id="2567942"/>
    <lineage>
        <taxon>Bacteria</taxon>
        <taxon>Bacillati</taxon>
        <taxon>Actinomycetota</taxon>
        <taxon>Actinomycetes</taxon>
        <taxon>Kitasatosporales</taxon>
        <taxon>Streptomycetaceae</taxon>
        <taxon>Kitasatospora</taxon>
    </lineage>
</organism>
<dbReference type="InterPro" id="IPR000160">
    <property type="entry name" value="GGDEF_dom"/>
</dbReference>
<evidence type="ECO:0000259" key="3">
    <source>
        <dbReference type="PROSITE" id="PS50883"/>
    </source>
</evidence>
<feature type="compositionally biased region" description="Pro residues" evidence="1">
    <location>
        <begin position="625"/>
        <end position="637"/>
    </location>
</feature>
<proteinExistence type="predicted"/>
<dbReference type="PANTHER" id="PTHR44757">
    <property type="entry name" value="DIGUANYLATE CYCLASE DGCP"/>
    <property type="match status" value="1"/>
</dbReference>
<dbReference type="SUPFAM" id="SSF55073">
    <property type="entry name" value="Nucleotide cyclase"/>
    <property type="match status" value="2"/>
</dbReference>
<evidence type="ECO:0000259" key="4">
    <source>
        <dbReference type="PROSITE" id="PS50887"/>
    </source>
</evidence>
<dbReference type="InterPro" id="IPR001633">
    <property type="entry name" value="EAL_dom"/>
</dbReference>
<dbReference type="Gene3D" id="3.30.70.270">
    <property type="match status" value="2"/>
</dbReference>
<dbReference type="PROSITE" id="PS50883">
    <property type="entry name" value="EAL"/>
    <property type="match status" value="1"/>
</dbReference>
<keyword evidence="2" id="KW-0812">Transmembrane</keyword>
<dbReference type="AlphaFoldDB" id="A0A540W2W2"/>
<name>A0A540W2W2_9ACTN</name>
<protein>
    <submittedName>
        <fullName evidence="5">Bifunctional diguanylate cyclase/phosphodiesterase</fullName>
    </submittedName>
</protein>
<accession>A0A540W2W2</accession>
<feature type="transmembrane region" description="Helical" evidence="2">
    <location>
        <begin position="47"/>
        <end position="65"/>
    </location>
</feature>
<dbReference type="Pfam" id="PF00990">
    <property type="entry name" value="GGDEF"/>
    <property type="match status" value="2"/>
</dbReference>